<dbReference type="SUPFAM" id="SSF46955">
    <property type="entry name" value="Putative DNA-binding domain"/>
    <property type="match status" value="1"/>
</dbReference>
<dbReference type="PANTHER" id="PTHR30204:SF89">
    <property type="entry name" value="HTH MERR-TYPE DOMAIN-CONTAINING PROTEIN"/>
    <property type="match status" value="1"/>
</dbReference>
<dbReference type="CDD" id="cd00592">
    <property type="entry name" value="HTH_MerR-like"/>
    <property type="match status" value="1"/>
</dbReference>
<dbReference type="EMBL" id="BAAAOB010000002">
    <property type="protein sequence ID" value="GAA1793613.1"/>
    <property type="molecule type" value="Genomic_DNA"/>
</dbReference>
<dbReference type="InterPro" id="IPR009061">
    <property type="entry name" value="DNA-bd_dom_put_sf"/>
</dbReference>
<dbReference type="RefSeq" id="WP_046455378.1">
    <property type="nucleotide sequence ID" value="NZ_BAAAOB010000002.1"/>
</dbReference>
<dbReference type="InterPro" id="IPR000551">
    <property type="entry name" value="MerR-type_HTH_dom"/>
</dbReference>
<dbReference type="PANTHER" id="PTHR30204">
    <property type="entry name" value="REDOX-CYCLING DRUG-SENSING TRANSCRIPTIONAL ACTIVATOR SOXR"/>
    <property type="match status" value="1"/>
</dbReference>
<keyword evidence="4" id="KW-1185">Reference proteome</keyword>
<dbReference type="Proteomes" id="UP001500851">
    <property type="component" value="Unassembled WGS sequence"/>
</dbReference>
<sequence length="232" mass="24855">MAASAAAVPAASNPAGAGARLSIGQVLSHLQGEFGDLTPSKLRFLEEQGLVTPERTRSGYRKFSQAHVERLRLILTLQRDHYLPLKVIAEVLDEVDQGRDPVIPGAAPRSASSILMPRRLLGREELQQLTGASSRFLGEAIAAGLLPAAEVFPHDAVAEVTALLRLAEQGITPRHLRAVRVAAEREAELIEHAVSSRGVRGGTPHSTEDALAIAAELETVRSGVLKRRLTGR</sequence>
<dbReference type="Gene3D" id="1.10.1660.10">
    <property type="match status" value="1"/>
</dbReference>
<name>A0ABN2LM97_9MICO</name>
<evidence type="ECO:0000256" key="1">
    <source>
        <dbReference type="ARBA" id="ARBA00023125"/>
    </source>
</evidence>
<feature type="domain" description="HTH merR-type" evidence="2">
    <location>
        <begin position="33"/>
        <end position="94"/>
    </location>
</feature>
<proteinExistence type="predicted"/>
<evidence type="ECO:0000313" key="3">
    <source>
        <dbReference type="EMBL" id="GAA1793613.1"/>
    </source>
</evidence>
<accession>A0ABN2LM97</accession>
<dbReference type="PROSITE" id="PS50937">
    <property type="entry name" value="HTH_MERR_2"/>
    <property type="match status" value="1"/>
</dbReference>
<reference evidence="3 4" key="1">
    <citation type="journal article" date="2019" name="Int. J. Syst. Evol. Microbiol.">
        <title>The Global Catalogue of Microorganisms (GCM) 10K type strain sequencing project: providing services to taxonomists for standard genome sequencing and annotation.</title>
        <authorList>
            <consortium name="The Broad Institute Genomics Platform"/>
            <consortium name="The Broad Institute Genome Sequencing Center for Infectious Disease"/>
            <person name="Wu L."/>
            <person name="Ma J."/>
        </authorList>
    </citation>
    <scope>NUCLEOTIDE SEQUENCE [LARGE SCALE GENOMIC DNA]</scope>
    <source>
        <strain evidence="3 4">JCM 14736</strain>
    </source>
</reference>
<dbReference type="SMART" id="SM00422">
    <property type="entry name" value="HTH_MERR"/>
    <property type="match status" value="1"/>
</dbReference>
<keyword evidence="1" id="KW-0238">DNA-binding</keyword>
<comment type="caution">
    <text evidence="3">The sequence shown here is derived from an EMBL/GenBank/DDBJ whole genome shotgun (WGS) entry which is preliminary data.</text>
</comment>
<dbReference type="InterPro" id="IPR047057">
    <property type="entry name" value="MerR_fam"/>
</dbReference>
<evidence type="ECO:0000313" key="4">
    <source>
        <dbReference type="Proteomes" id="UP001500851"/>
    </source>
</evidence>
<dbReference type="Pfam" id="PF13411">
    <property type="entry name" value="MerR_1"/>
    <property type="match status" value="1"/>
</dbReference>
<protein>
    <submittedName>
        <fullName evidence="3">MerR family transcriptional regulator</fullName>
    </submittedName>
</protein>
<gene>
    <name evidence="3" type="ORF">GCM10009768_23160</name>
</gene>
<organism evidence="3 4">
    <name type="scientific">Leucobacter iarius</name>
    <dbReference type="NCBI Taxonomy" id="333963"/>
    <lineage>
        <taxon>Bacteria</taxon>
        <taxon>Bacillati</taxon>
        <taxon>Actinomycetota</taxon>
        <taxon>Actinomycetes</taxon>
        <taxon>Micrococcales</taxon>
        <taxon>Microbacteriaceae</taxon>
        <taxon>Leucobacter</taxon>
    </lineage>
</organism>
<evidence type="ECO:0000259" key="2">
    <source>
        <dbReference type="PROSITE" id="PS50937"/>
    </source>
</evidence>